<dbReference type="EMBL" id="HBEL01039692">
    <property type="protein sequence ID" value="CAD8422309.1"/>
    <property type="molecule type" value="Transcribed_RNA"/>
</dbReference>
<name>A0A7S0CFX8_9STRA</name>
<evidence type="ECO:0000313" key="1">
    <source>
        <dbReference type="EMBL" id="CAD8422309.1"/>
    </source>
</evidence>
<proteinExistence type="predicted"/>
<protein>
    <recommendedName>
        <fullName evidence="2">Nucleotide-diphospho-sugar transferase domain-containing protein</fullName>
    </recommendedName>
</protein>
<dbReference type="PANTHER" id="PTHR31562">
    <property type="entry name" value="PROTEIN CBG18972"/>
    <property type="match status" value="1"/>
</dbReference>
<gene>
    <name evidence="1" type="ORF">PINE0816_LOCUS18465</name>
</gene>
<dbReference type="InterPro" id="IPR029044">
    <property type="entry name" value="Nucleotide-diphossugar_trans"/>
</dbReference>
<dbReference type="PANTHER" id="PTHR31562:SF9">
    <property type="entry name" value="GLYCOSYLTRANSFERASE FAMILY 8 PROTEIN"/>
    <property type="match status" value="1"/>
</dbReference>
<dbReference type="AlphaFoldDB" id="A0A7S0CFX8"/>
<evidence type="ECO:0008006" key="2">
    <source>
        <dbReference type="Google" id="ProtNLM"/>
    </source>
</evidence>
<dbReference type="InterPro" id="IPR004988">
    <property type="entry name" value="DUF273"/>
</dbReference>
<organism evidence="1">
    <name type="scientific">Proboscia inermis</name>
    <dbReference type="NCBI Taxonomy" id="420281"/>
    <lineage>
        <taxon>Eukaryota</taxon>
        <taxon>Sar</taxon>
        <taxon>Stramenopiles</taxon>
        <taxon>Ochrophyta</taxon>
        <taxon>Bacillariophyta</taxon>
        <taxon>Coscinodiscophyceae</taxon>
        <taxon>Rhizosoleniophycidae</taxon>
        <taxon>Rhizosoleniales</taxon>
        <taxon>Rhizosoleniaceae</taxon>
        <taxon>Proboscia</taxon>
    </lineage>
</organism>
<reference evidence="1" key="1">
    <citation type="submission" date="2021-01" db="EMBL/GenBank/DDBJ databases">
        <authorList>
            <person name="Corre E."/>
            <person name="Pelletier E."/>
            <person name="Niang G."/>
            <person name="Scheremetjew M."/>
            <person name="Finn R."/>
            <person name="Kale V."/>
            <person name="Holt S."/>
            <person name="Cochrane G."/>
            <person name="Meng A."/>
            <person name="Brown T."/>
            <person name="Cohen L."/>
        </authorList>
    </citation>
    <scope>NUCLEOTIDE SEQUENCE</scope>
    <source>
        <strain evidence="1">CCAP1064/1</strain>
    </source>
</reference>
<dbReference type="Gene3D" id="3.90.550.10">
    <property type="entry name" value="Spore Coat Polysaccharide Biosynthesis Protein SpsA, Chain A"/>
    <property type="match status" value="1"/>
</dbReference>
<sequence length="406" mass="46643">MPPPSFQKLRCPGHSVKAFLAAVAIFTCINICRLAMLMDTGGSELFTIADAALPSTRLVNISIVQISDDSSRKKLAPNLENLNCYARLQGYQIILANIDKDCRQKTKDIHFLRQCTVHRLMMNAKNQGSTLPSVTRDHWFLVLDGDIAVINPNHRIEEYIEASRNRYEGDVIHGLRFHNNEVTACIYLVKNSQFGREYVRSWSDLYPEQYHHQLGNSDIKMHYGGANSDNGALYWHLLQYLTDADVPGQQECLQAGQNANKSETHATYIAFVTCFHKVAKQTRCRGREWDRIDILPRRRNIAVDGWPFGWQFSDHSFMQHTIKSPPMRIPAAHSIYRPTAVRGRWPPPIFSCSLSSHDPLAYRMDEFYVNETYFAAMEEWADTMQRKKRNNNPLSWDDNSCIQSGR</sequence>
<accession>A0A7S0CFX8</accession>
<dbReference type="Pfam" id="PF03314">
    <property type="entry name" value="DUF273"/>
    <property type="match status" value="1"/>
</dbReference>